<keyword evidence="2" id="KW-1185">Reference proteome</keyword>
<gene>
    <name evidence="1" type="ORF">AB0T83_13025</name>
</gene>
<evidence type="ECO:0000313" key="2">
    <source>
        <dbReference type="Proteomes" id="UP001553161"/>
    </source>
</evidence>
<proteinExistence type="predicted"/>
<evidence type="ECO:0000313" key="1">
    <source>
        <dbReference type="EMBL" id="MEV8467699.1"/>
    </source>
</evidence>
<evidence type="ECO:0008006" key="3">
    <source>
        <dbReference type="Google" id="ProtNLM"/>
    </source>
</evidence>
<protein>
    <recommendedName>
        <fullName evidence="3">Lipoprotein</fullName>
    </recommendedName>
</protein>
<comment type="caution">
    <text evidence="1">The sequence shown here is derived from an EMBL/GenBank/DDBJ whole genome shotgun (WGS) entry which is preliminary data.</text>
</comment>
<dbReference type="RefSeq" id="WP_366193576.1">
    <property type="nucleotide sequence ID" value="NZ_JBFBVU010000016.1"/>
</dbReference>
<dbReference type="PROSITE" id="PS51257">
    <property type="entry name" value="PROKAR_LIPOPROTEIN"/>
    <property type="match status" value="1"/>
</dbReference>
<name>A0ABV3L806_9RHOB</name>
<dbReference type="Proteomes" id="UP001553161">
    <property type="component" value="Unassembled WGS sequence"/>
</dbReference>
<dbReference type="EMBL" id="JBFBVU010000016">
    <property type="protein sequence ID" value="MEV8467699.1"/>
    <property type="molecule type" value="Genomic_DNA"/>
</dbReference>
<reference evidence="1 2" key="1">
    <citation type="submission" date="2024-07" db="EMBL/GenBank/DDBJ databases">
        <authorList>
            <person name="Kang M."/>
        </authorList>
    </citation>
    <scope>NUCLEOTIDE SEQUENCE [LARGE SCALE GENOMIC DNA]</scope>
    <source>
        <strain evidence="1 2">DFM31</strain>
    </source>
</reference>
<sequence length="123" mass="13432">MKIPFSTSLLCAVLSACGTTDPVVLSSDAPVQPGHQELDRGKAFRKAVVGYQLRGDGVDVTVEPDGLLVGTYLGKPFVGSWDYRRGRFCASLQEDDLRRAADRRCFRVVTLGRRVILHPVAEG</sequence>
<organism evidence="1 2">
    <name type="scientific">Meridianimarinicoccus marinus</name>
    <dbReference type="NCBI Taxonomy" id="3231483"/>
    <lineage>
        <taxon>Bacteria</taxon>
        <taxon>Pseudomonadati</taxon>
        <taxon>Pseudomonadota</taxon>
        <taxon>Alphaproteobacteria</taxon>
        <taxon>Rhodobacterales</taxon>
        <taxon>Paracoccaceae</taxon>
        <taxon>Meridianimarinicoccus</taxon>
    </lineage>
</organism>
<accession>A0ABV3L806</accession>